<dbReference type="GO" id="GO:0016853">
    <property type="term" value="F:isomerase activity"/>
    <property type="evidence" value="ECO:0007669"/>
    <property type="project" value="UniProtKB-KW"/>
</dbReference>
<feature type="domain" description="NAD-dependent epimerase/dehydratase" evidence="4">
    <location>
        <begin position="145"/>
        <end position="265"/>
    </location>
</feature>
<evidence type="ECO:0000259" key="4">
    <source>
        <dbReference type="Pfam" id="PF01370"/>
    </source>
</evidence>
<protein>
    <recommendedName>
        <fullName evidence="4">NAD-dependent epimerase/dehydratase domain-containing protein</fullName>
    </recommendedName>
</protein>
<evidence type="ECO:0000256" key="1">
    <source>
        <dbReference type="ARBA" id="ARBA00007637"/>
    </source>
</evidence>
<dbReference type="OrthoDB" id="5824at2759"/>
<dbReference type="Pfam" id="PF01370">
    <property type="entry name" value="Epimerase"/>
    <property type="match status" value="1"/>
</dbReference>
<accession>A0A835IK20</accession>
<name>A0A835IK20_9MAGN</name>
<keyword evidence="3" id="KW-0413">Isomerase</keyword>
<evidence type="ECO:0000313" key="5">
    <source>
        <dbReference type="EMBL" id="KAF9619221.1"/>
    </source>
</evidence>
<sequence>MQICSMSVSSFPSAPQLFRVRHGNSLGFPKVTCNEKEILGGGSKNNNRTMFLLGFGYVAQFFAKELIKDGNWKVLGTCTSTTKKKKLEEMGLGVQVFNSSDNEVSCLNSLTDATHLLVSIPPITSGDQVLDRHWNLLQSKLCNENLQWLCYLSSTGVYGDCGGAWADEDYLTKPMSDSGKARLVAEKQWLNLGHDLGVSVQLFRLGGIYGPGRSALDTILKQRSLTDSQRLRGARQYTSRVHVADICEALRASIRKPSSGRIYNIVDDDPASRAEVFAFAHTLIEKKWPGQIKTRNYSDMSGSNNQAQVQPGQKRVSNARLKNELGVQLFHPTYRSGLESIIKSMENPFH</sequence>
<comment type="caution">
    <text evidence="5">The sequence shown here is derived from an EMBL/GenBank/DDBJ whole genome shotgun (WGS) entry which is preliminary data.</text>
</comment>
<dbReference type="CDD" id="cd05266">
    <property type="entry name" value="SDR_a4"/>
    <property type="match status" value="1"/>
</dbReference>
<evidence type="ECO:0000256" key="2">
    <source>
        <dbReference type="ARBA" id="ARBA00023027"/>
    </source>
</evidence>
<dbReference type="EMBL" id="JADFTS010000002">
    <property type="protein sequence ID" value="KAF9619221.1"/>
    <property type="molecule type" value="Genomic_DNA"/>
</dbReference>
<dbReference type="SUPFAM" id="SSF51735">
    <property type="entry name" value="NAD(P)-binding Rossmann-fold domains"/>
    <property type="match status" value="1"/>
</dbReference>
<keyword evidence="6" id="KW-1185">Reference proteome</keyword>
<evidence type="ECO:0000313" key="6">
    <source>
        <dbReference type="Proteomes" id="UP000631114"/>
    </source>
</evidence>
<dbReference type="InterPro" id="IPR001509">
    <property type="entry name" value="Epimerase_deHydtase"/>
</dbReference>
<dbReference type="Gene3D" id="3.40.50.720">
    <property type="entry name" value="NAD(P)-binding Rossmann-like Domain"/>
    <property type="match status" value="1"/>
</dbReference>
<comment type="similarity">
    <text evidence="1">Belongs to the NAD(P)-dependent epimerase/dehydratase family.</text>
</comment>
<organism evidence="5 6">
    <name type="scientific">Coptis chinensis</name>
    <dbReference type="NCBI Taxonomy" id="261450"/>
    <lineage>
        <taxon>Eukaryota</taxon>
        <taxon>Viridiplantae</taxon>
        <taxon>Streptophyta</taxon>
        <taxon>Embryophyta</taxon>
        <taxon>Tracheophyta</taxon>
        <taxon>Spermatophyta</taxon>
        <taxon>Magnoliopsida</taxon>
        <taxon>Ranunculales</taxon>
        <taxon>Ranunculaceae</taxon>
        <taxon>Coptidoideae</taxon>
        <taxon>Coptis</taxon>
    </lineage>
</organism>
<dbReference type="PANTHER" id="PTHR43574">
    <property type="entry name" value="EPIMERASE-RELATED"/>
    <property type="match status" value="1"/>
</dbReference>
<reference evidence="5 6" key="1">
    <citation type="submission" date="2020-10" db="EMBL/GenBank/DDBJ databases">
        <title>The Coptis chinensis genome and diversification of protoberbering-type alkaloids.</title>
        <authorList>
            <person name="Wang B."/>
            <person name="Shu S."/>
            <person name="Song C."/>
            <person name="Liu Y."/>
        </authorList>
    </citation>
    <scope>NUCLEOTIDE SEQUENCE [LARGE SCALE GENOMIC DNA]</scope>
    <source>
        <strain evidence="5">HL-2020</strain>
        <tissue evidence="5">Leaf</tissue>
    </source>
</reference>
<evidence type="ECO:0000256" key="3">
    <source>
        <dbReference type="ARBA" id="ARBA00023235"/>
    </source>
</evidence>
<dbReference type="Proteomes" id="UP000631114">
    <property type="component" value="Unassembled WGS sequence"/>
</dbReference>
<proteinExistence type="inferred from homology"/>
<dbReference type="InterPro" id="IPR036291">
    <property type="entry name" value="NAD(P)-bd_dom_sf"/>
</dbReference>
<gene>
    <name evidence="5" type="ORF">IFM89_005775</name>
</gene>
<dbReference type="AlphaFoldDB" id="A0A835IK20"/>
<keyword evidence="2" id="KW-0520">NAD</keyword>